<sequence>MSSRGVRIIAPNVKRPAEKCILDLQLHEVVKAVVHFSKALNVIFLYTLPSCGFYIRESLEMGLPDDPLPYFNPVCRKDDAHRRITLVMDRVTEESKSILKSIFSTERIEEISARDANELLVRSCGNGTVGSKGTENSSNNTTTNAATGDVTEIRKILIYPQGKGGISINTEDYMCLAIDQYLNDVIIDFYLNYLKLELLKAEERRNIHIFSTFFYKRLTTIGTRQRGQDKDQKLTAAQKRHARVASWTKKENIFEKDFVIIPINEQSHWFLAIICFPGLDMPLTMNSNTPTPIKRKKAAAASKSKSNITLQIGNTTITPVSKRELDAINLGDDELSERDEAEGDDSELASDTEETDEEPANDGKQQPVKQPIILIFDSLTGASRSRVVATLRDYLTCEYKCKMPTKPAKVFNKNNMPGHCVKVPQQNNFTDCGLYLLQYVEHFFLDPIKDYRIPIKLQDWFDTITVTKKREDISNLLKELIRKHNPDVLPLPDIKFPTLNGNFKLAQNLSKANSDSLLGKLIIDPEDSFNDAEFEEEEMEEEEYVPESSADDAAKATPAAASTPAATPVQKKTIKLKRFNSAGSASLGGTPTTTTTPISSAAGQQQSLLSVSQKRPLDSSNGSNKSSTDCSSIRPKAPKISDSPNKVVTTQN</sequence>
<dbReference type="OrthoDB" id="442460at2759"/>
<evidence type="ECO:0000256" key="3">
    <source>
        <dbReference type="ARBA" id="ARBA00022670"/>
    </source>
</evidence>
<evidence type="ECO:0000313" key="8">
    <source>
        <dbReference type="EMBL" id="EDS35228.1"/>
    </source>
</evidence>
<feature type="compositionally biased region" description="Acidic residues" evidence="6">
    <location>
        <begin position="533"/>
        <end position="545"/>
    </location>
</feature>
<dbReference type="STRING" id="7176.B0W5A8"/>
<feature type="compositionally biased region" description="Acidic residues" evidence="6">
    <location>
        <begin position="332"/>
        <end position="360"/>
    </location>
</feature>
<accession>B0W5A8</accession>
<dbReference type="VEuPathDB" id="VectorBase:CQUJHB010905"/>
<dbReference type="HOGENOM" id="CLU_020763_0_0_1"/>
<dbReference type="eggNOG" id="KOG0779">
    <property type="taxonomic scope" value="Eukaryota"/>
</dbReference>
<evidence type="ECO:0000256" key="6">
    <source>
        <dbReference type="SAM" id="MobiDB-lite"/>
    </source>
</evidence>
<dbReference type="PANTHER" id="PTHR46896:SF3">
    <property type="entry name" value="FI06413P-RELATED"/>
    <property type="match status" value="1"/>
</dbReference>
<dbReference type="InterPro" id="IPR051947">
    <property type="entry name" value="Sentrin-specific_protease"/>
</dbReference>
<keyword evidence="5" id="KW-0378">Hydrolase</keyword>
<evidence type="ECO:0000313" key="9">
    <source>
        <dbReference type="EnsemblMetazoa" id="CPIJ002227-PA"/>
    </source>
</evidence>
<comment type="similarity">
    <text evidence="1">Belongs to the peptidase C48 family.</text>
</comment>
<dbReference type="GO" id="GO:0070139">
    <property type="term" value="F:SUMO-specific endopeptidase activity"/>
    <property type="evidence" value="ECO:0007669"/>
    <property type="project" value="TreeGrafter"/>
</dbReference>
<feature type="compositionally biased region" description="Low complexity" evidence="6">
    <location>
        <begin position="555"/>
        <end position="568"/>
    </location>
</feature>
<dbReference type="SUPFAM" id="SSF54001">
    <property type="entry name" value="Cysteine proteinases"/>
    <property type="match status" value="1"/>
</dbReference>
<feature type="compositionally biased region" description="Polar residues" evidence="6">
    <location>
        <begin position="618"/>
        <end position="631"/>
    </location>
</feature>
<dbReference type="PANTHER" id="PTHR46896">
    <property type="entry name" value="SENTRIN-SPECIFIC PROTEASE"/>
    <property type="match status" value="1"/>
</dbReference>
<reference evidence="9" key="2">
    <citation type="submission" date="2021-02" db="UniProtKB">
        <authorList>
            <consortium name="EnsemblMetazoa"/>
        </authorList>
    </citation>
    <scope>IDENTIFICATION</scope>
    <source>
        <strain evidence="9">JHB</strain>
    </source>
</reference>
<gene>
    <name evidence="9" type="primary">6033449</name>
    <name evidence="8" type="ORF">CpipJ_CPIJ002227</name>
</gene>
<evidence type="ECO:0000256" key="1">
    <source>
        <dbReference type="ARBA" id="ARBA00005234"/>
    </source>
</evidence>
<feature type="compositionally biased region" description="Polar residues" evidence="6">
    <location>
        <begin position="642"/>
        <end position="652"/>
    </location>
</feature>
<organism>
    <name type="scientific">Culex quinquefasciatus</name>
    <name type="common">Southern house mosquito</name>
    <name type="synonym">Culex pungens</name>
    <dbReference type="NCBI Taxonomy" id="7176"/>
    <lineage>
        <taxon>Eukaryota</taxon>
        <taxon>Metazoa</taxon>
        <taxon>Ecdysozoa</taxon>
        <taxon>Arthropoda</taxon>
        <taxon>Hexapoda</taxon>
        <taxon>Insecta</taxon>
        <taxon>Pterygota</taxon>
        <taxon>Neoptera</taxon>
        <taxon>Endopterygota</taxon>
        <taxon>Diptera</taxon>
        <taxon>Nematocera</taxon>
        <taxon>Culicoidea</taxon>
        <taxon>Culicidae</taxon>
        <taxon>Culicinae</taxon>
        <taxon>Culicini</taxon>
        <taxon>Culex</taxon>
        <taxon>Culex</taxon>
    </lineage>
</organism>
<feature type="region of interest" description="Disordered" evidence="6">
    <location>
        <begin position="533"/>
        <end position="652"/>
    </location>
</feature>
<dbReference type="GO" id="GO:0005634">
    <property type="term" value="C:nucleus"/>
    <property type="evidence" value="ECO:0007669"/>
    <property type="project" value="TreeGrafter"/>
</dbReference>
<feature type="domain" description="Ubiquitin-like protease family profile" evidence="7">
    <location>
        <begin position="166"/>
        <end position="443"/>
    </location>
</feature>
<dbReference type="EMBL" id="DS231842">
    <property type="protein sequence ID" value="EDS35228.1"/>
    <property type="molecule type" value="Genomic_DNA"/>
</dbReference>
<proteinExistence type="inferred from homology"/>
<name>B0W5A8_CULQU</name>
<dbReference type="PROSITE" id="PS50600">
    <property type="entry name" value="ULP_PROTEASE"/>
    <property type="match status" value="1"/>
</dbReference>
<dbReference type="EnsemblMetazoa" id="CPIJ002227-RA">
    <property type="protein sequence ID" value="CPIJ002227-PA"/>
    <property type="gene ID" value="CPIJ002227"/>
</dbReference>
<reference evidence="8" key="1">
    <citation type="submission" date="2007-03" db="EMBL/GenBank/DDBJ databases">
        <title>Annotation of Culex pipiens quinquefasciatus.</title>
        <authorList>
            <consortium name="The Broad Institute Genome Sequencing Platform"/>
            <person name="Atkinson P.W."/>
            <person name="Hemingway J."/>
            <person name="Christensen B.M."/>
            <person name="Higgs S."/>
            <person name="Kodira C."/>
            <person name="Hannick L."/>
            <person name="Megy K."/>
            <person name="O'Leary S."/>
            <person name="Pearson M."/>
            <person name="Haas B.J."/>
            <person name="Mauceli E."/>
            <person name="Wortman J.R."/>
            <person name="Lee N.H."/>
            <person name="Guigo R."/>
            <person name="Stanke M."/>
            <person name="Alvarado L."/>
            <person name="Amedeo P."/>
            <person name="Antoine C.H."/>
            <person name="Arensburger P."/>
            <person name="Bidwell S.L."/>
            <person name="Crawford M."/>
            <person name="Camaro F."/>
            <person name="Devon K."/>
            <person name="Engels R."/>
            <person name="Hammond M."/>
            <person name="Howarth C."/>
            <person name="Koehrsen M."/>
            <person name="Lawson D."/>
            <person name="Montgomery P."/>
            <person name="Nene V."/>
            <person name="Nusbaum C."/>
            <person name="Puiu D."/>
            <person name="Romero-Severson J."/>
            <person name="Severson D.W."/>
            <person name="Shumway M."/>
            <person name="Sisk P."/>
            <person name="Stolte C."/>
            <person name="Zeng Q."/>
            <person name="Eisenstadt E."/>
            <person name="Fraser-Liggett C."/>
            <person name="Strausberg R."/>
            <person name="Galagan J."/>
            <person name="Birren B."/>
            <person name="Collins F.H."/>
        </authorList>
    </citation>
    <scope>NUCLEOTIDE SEQUENCE [LARGE SCALE GENOMIC DNA]</scope>
    <source>
        <strain evidence="8">JHB</strain>
    </source>
</reference>
<feature type="region of interest" description="Disordered" evidence="6">
    <location>
        <begin position="332"/>
        <end position="367"/>
    </location>
</feature>
<keyword evidence="10" id="KW-1185">Reference proteome</keyword>
<evidence type="ECO:0000259" key="7">
    <source>
        <dbReference type="PROSITE" id="PS50600"/>
    </source>
</evidence>
<dbReference type="OMA" id="VEMHRHI"/>
<evidence type="ECO:0000256" key="4">
    <source>
        <dbReference type="ARBA" id="ARBA00022786"/>
    </source>
</evidence>
<keyword evidence="2" id="KW-0597">Phosphoprotein</keyword>
<evidence type="ECO:0000256" key="2">
    <source>
        <dbReference type="ARBA" id="ARBA00022553"/>
    </source>
</evidence>
<dbReference type="InterPro" id="IPR038765">
    <property type="entry name" value="Papain-like_cys_pep_sf"/>
</dbReference>
<protein>
    <submittedName>
        <fullName evidence="8 9">Sentrin/sumo-specific protease senp7</fullName>
    </submittedName>
</protein>
<feature type="compositionally biased region" description="Low complexity" evidence="6">
    <location>
        <begin position="581"/>
        <end position="613"/>
    </location>
</feature>
<dbReference type="VEuPathDB" id="VectorBase:CPIJ002227"/>
<keyword evidence="4" id="KW-0833">Ubl conjugation pathway</keyword>
<dbReference type="GO" id="GO:0005737">
    <property type="term" value="C:cytoplasm"/>
    <property type="evidence" value="ECO:0007669"/>
    <property type="project" value="TreeGrafter"/>
</dbReference>
<keyword evidence="3 8" id="KW-0645">Protease</keyword>
<dbReference type="InParanoid" id="B0W5A8"/>
<dbReference type="Pfam" id="PF02902">
    <property type="entry name" value="Peptidase_C48"/>
    <property type="match status" value="1"/>
</dbReference>
<dbReference type="KEGG" id="cqu:CpipJ_CPIJ002227"/>
<dbReference type="GO" id="GO:0016926">
    <property type="term" value="P:protein desumoylation"/>
    <property type="evidence" value="ECO:0007669"/>
    <property type="project" value="TreeGrafter"/>
</dbReference>
<evidence type="ECO:0000256" key="5">
    <source>
        <dbReference type="ARBA" id="ARBA00022801"/>
    </source>
</evidence>
<dbReference type="InterPro" id="IPR003653">
    <property type="entry name" value="Peptidase_C48_C"/>
</dbReference>
<evidence type="ECO:0000313" key="10">
    <source>
        <dbReference type="Proteomes" id="UP000002320"/>
    </source>
</evidence>
<dbReference type="Gene3D" id="3.40.395.10">
    <property type="entry name" value="Adenoviral Proteinase, Chain A"/>
    <property type="match status" value="1"/>
</dbReference>
<dbReference type="GO" id="GO:0006508">
    <property type="term" value="P:proteolysis"/>
    <property type="evidence" value="ECO:0007669"/>
    <property type="project" value="UniProtKB-KW"/>
</dbReference>
<dbReference type="Proteomes" id="UP000002320">
    <property type="component" value="Unassembled WGS sequence"/>
</dbReference>
<dbReference type="AlphaFoldDB" id="B0W5A8"/>